<dbReference type="Gene3D" id="3.40.50.1980">
    <property type="entry name" value="Nitrogenase molybdenum iron protein domain"/>
    <property type="match status" value="1"/>
</dbReference>
<reference evidence="1" key="1">
    <citation type="submission" date="2019-03" db="EMBL/GenBank/DDBJ databases">
        <title>Single cell metagenomics reveals metabolic interactions within the superorganism composed of flagellate Streblomastix strix and complex community of Bacteroidetes bacteria on its surface.</title>
        <authorList>
            <person name="Treitli S.C."/>
            <person name="Kolisko M."/>
            <person name="Husnik F."/>
            <person name="Keeling P."/>
            <person name="Hampl V."/>
        </authorList>
    </citation>
    <scope>NUCLEOTIDE SEQUENCE</scope>
    <source>
        <strain evidence="1">STM</strain>
    </source>
</reference>
<dbReference type="EMBL" id="SNRY01004871">
    <property type="protein sequence ID" value="KAA6316460.1"/>
    <property type="molecule type" value="Genomic_DNA"/>
</dbReference>
<protein>
    <recommendedName>
        <fullName evidence="2">Phosphate acetyltransferase</fullName>
    </recommendedName>
</protein>
<proteinExistence type="predicted"/>
<evidence type="ECO:0000313" key="1">
    <source>
        <dbReference type="EMBL" id="KAA6316460.1"/>
    </source>
</evidence>
<dbReference type="AlphaFoldDB" id="A0A5J4Q644"/>
<sequence length="52" mass="5452">MKRAVIYGEEDLIVGLAAFAAEIGIKPVLCATDGESGKLKETLQGILGDLFS</sequence>
<gene>
    <name evidence="1" type="ORF">EZS27_033232</name>
</gene>
<organism evidence="1">
    <name type="scientific">termite gut metagenome</name>
    <dbReference type="NCBI Taxonomy" id="433724"/>
    <lineage>
        <taxon>unclassified sequences</taxon>
        <taxon>metagenomes</taxon>
        <taxon>organismal metagenomes</taxon>
    </lineage>
</organism>
<dbReference type="SUPFAM" id="SSF53807">
    <property type="entry name" value="Helical backbone' metal receptor"/>
    <property type="match status" value="1"/>
</dbReference>
<evidence type="ECO:0008006" key="2">
    <source>
        <dbReference type="Google" id="ProtNLM"/>
    </source>
</evidence>
<comment type="caution">
    <text evidence="1">The sequence shown here is derived from an EMBL/GenBank/DDBJ whole genome shotgun (WGS) entry which is preliminary data.</text>
</comment>
<name>A0A5J4Q644_9ZZZZ</name>
<accession>A0A5J4Q644</accession>